<evidence type="ECO:0000313" key="2">
    <source>
        <dbReference type="EMBL" id="EGG18825.1"/>
    </source>
</evidence>
<reference evidence="3" key="1">
    <citation type="journal article" date="2011" name="Genome Res.">
        <title>Phylogeny-wide analysis of social amoeba genomes highlights ancient origins for complex intercellular communication.</title>
        <authorList>
            <person name="Heidel A.J."/>
            <person name="Lawal H.M."/>
            <person name="Felder M."/>
            <person name="Schilde C."/>
            <person name="Helps N.R."/>
            <person name="Tunggal B."/>
            <person name="Rivero F."/>
            <person name="John U."/>
            <person name="Schleicher M."/>
            <person name="Eichinger L."/>
            <person name="Platzer M."/>
            <person name="Noegel A.A."/>
            <person name="Schaap P."/>
            <person name="Gloeckner G."/>
        </authorList>
    </citation>
    <scope>NUCLEOTIDE SEQUENCE [LARGE SCALE GENOMIC DNA]</scope>
    <source>
        <strain evidence="3">SH3</strain>
    </source>
</reference>
<dbReference type="EMBL" id="GL883017">
    <property type="protein sequence ID" value="EGG18825.1"/>
    <property type="molecule type" value="Genomic_DNA"/>
</dbReference>
<protein>
    <submittedName>
        <fullName evidence="2">Uncharacterized protein</fullName>
    </submittedName>
</protein>
<feature type="transmembrane region" description="Helical" evidence="1">
    <location>
        <begin position="296"/>
        <end position="326"/>
    </location>
</feature>
<accession>F4PZR1</accession>
<dbReference type="AlphaFoldDB" id="F4PZR1"/>
<keyword evidence="1" id="KW-0812">Transmembrane</keyword>
<keyword evidence="1" id="KW-0472">Membrane</keyword>
<evidence type="ECO:0000313" key="3">
    <source>
        <dbReference type="Proteomes" id="UP000007797"/>
    </source>
</evidence>
<name>F4PZR1_CACFS</name>
<evidence type="ECO:0000256" key="1">
    <source>
        <dbReference type="SAM" id="Phobius"/>
    </source>
</evidence>
<dbReference type="KEGG" id="dfa:DFA_02564"/>
<keyword evidence="3" id="KW-1185">Reference proteome</keyword>
<dbReference type="GeneID" id="14870939"/>
<proteinExistence type="predicted"/>
<dbReference type="OrthoDB" id="17467at2759"/>
<sequence>MNHAYHITYFTHSNNNQNQNGVAEAAFPYIIKDSYIIKHYDSIDCTGEVNQMIHLEPGARDVCYSPYEYFMDCEKGSRKCHFGFSCQCKKNCSKLLQVGECFIGYKLFYEPLDYKNQDWCLISTIKLANNHPELCRSRPDGIHFSRKHHCAKTLRYDFDYERQHGYTIKSDCDIERVTFHKGCNSDCSSCPINATLRAPYCFSSDVPGGSDYLSSFGDYWWFYKAVSAVNHNIKSKSWQLNPLIFNLFKIIFEEKPSNDIQIIICTTAVMIFRNIFKRFSTEGEESDKKSNAKRNIIWFSLISASSFLVFLTCSDIPIPFIHSFIISSLNDYFLFE</sequence>
<dbReference type="RefSeq" id="XP_004357287.1">
    <property type="nucleotide sequence ID" value="XM_004357231.1"/>
</dbReference>
<dbReference type="Proteomes" id="UP000007797">
    <property type="component" value="Unassembled WGS sequence"/>
</dbReference>
<organism evidence="2 3">
    <name type="scientific">Cavenderia fasciculata</name>
    <name type="common">Slime mold</name>
    <name type="synonym">Dictyostelium fasciculatum</name>
    <dbReference type="NCBI Taxonomy" id="261658"/>
    <lineage>
        <taxon>Eukaryota</taxon>
        <taxon>Amoebozoa</taxon>
        <taxon>Evosea</taxon>
        <taxon>Eumycetozoa</taxon>
        <taxon>Dictyostelia</taxon>
        <taxon>Acytosteliales</taxon>
        <taxon>Cavenderiaceae</taxon>
        <taxon>Cavenderia</taxon>
    </lineage>
</organism>
<gene>
    <name evidence="2" type="ORF">DFA_02564</name>
</gene>
<keyword evidence="1" id="KW-1133">Transmembrane helix</keyword>